<evidence type="ECO:0000313" key="2">
    <source>
        <dbReference type="EMBL" id="KAI7844097.1"/>
    </source>
</evidence>
<name>A0AAD5DTI5_9CHLO</name>
<reference evidence="2" key="1">
    <citation type="submission" date="2020-11" db="EMBL/GenBank/DDBJ databases">
        <title>Chlorella ohadii genome sequencing and assembly.</title>
        <authorList>
            <person name="Murik O."/>
            <person name="Treves H."/>
            <person name="Kedem I."/>
            <person name="Shotland Y."/>
            <person name="Kaplan A."/>
        </authorList>
    </citation>
    <scope>NUCLEOTIDE SEQUENCE</scope>
    <source>
        <strain evidence="2">1</strain>
    </source>
</reference>
<dbReference type="InterPro" id="IPR006886">
    <property type="entry name" value="RNA_pol_III_Rpc5"/>
</dbReference>
<dbReference type="GO" id="GO:0042797">
    <property type="term" value="P:tRNA transcription by RNA polymerase III"/>
    <property type="evidence" value="ECO:0007669"/>
    <property type="project" value="TreeGrafter"/>
</dbReference>
<dbReference type="PANTHER" id="PTHR12069:SF0">
    <property type="entry name" value="DNA-DIRECTED RNA POLYMERASE III SUBUNIT RPC5"/>
    <property type="match status" value="1"/>
</dbReference>
<gene>
    <name evidence="2" type="ORF">COHA_002238</name>
</gene>
<proteinExistence type="predicted"/>
<evidence type="ECO:0000256" key="1">
    <source>
        <dbReference type="SAM" id="MobiDB-lite"/>
    </source>
</evidence>
<accession>A0AAD5DTI5</accession>
<organism evidence="2 3">
    <name type="scientific">Chlorella ohadii</name>
    <dbReference type="NCBI Taxonomy" id="2649997"/>
    <lineage>
        <taxon>Eukaryota</taxon>
        <taxon>Viridiplantae</taxon>
        <taxon>Chlorophyta</taxon>
        <taxon>core chlorophytes</taxon>
        <taxon>Trebouxiophyceae</taxon>
        <taxon>Chlorellales</taxon>
        <taxon>Chlorellaceae</taxon>
        <taxon>Chlorella clade</taxon>
        <taxon>Chlorella</taxon>
    </lineage>
</organism>
<keyword evidence="3" id="KW-1185">Reference proteome</keyword>
<sequence length="434" mass="47570">MAQLPAETTSLQVPSEADVLPDASDRVVRELDVYLVNGELGSATQTYLLQFPLRPPWRPYHTDTEGLQNMKLKPKVKKMQAEVPLDTDSRNYNPNAEESRKINAVTLQSSRLDLRTSFAAGFVEDDRLLLFPVDEALQLRPSLAHLDKERESAAAAKKKGKEEEEEQKPAELMALTVQVKRRETEQQTEARLRSYAHLAAQEEADQWVPLEFHGEASELAQTVWHKLANVEEVEDVPHTLSRQQYLDAIVPGSSAQPNFETATWAAGAMAANDMGRPAVAAAAKSGGARSGSAPPPEVSISTDLQPPIIGSTLKLLKTVSVVNLDAIRNFLCKHPDAAVKSVAQGSSDAALHQAVLASGEVSQIRKSYFATKLGISTLDPLRDVLIELLQEKEQLRRSDIVEAAKQKGIAVSDSLYSKVVKELCTSRGAVWSLR</sequence>
<dbReference type="Pfam" id="PF04801">
    <property type="entry name" value="RPC5"/>
    <property type="match status" value="1"/>
</dbReference>
<evidence type="ECO:0008006" key="4">
    <source>
        <dbReference type="Google" id="ProtNLM"/>
    </source>
</evidence>
<dbReference type="GO" id="GO:0005666">
    <property type="term" value="C:RNA polymerase III complex"/>
    <property type="evidence" value="ECO:0007669"/>
    <property type="project" value="TreeGrafter"/>
</dbReference>
<dbReference type="EMBL" id="JADXDR010000033">
    <property type="protein sequence ID" value="KAI7844097.1"/>
    <property type="molecule type" value="Genomic_DNA"/>
</dbReference>
<dbReference type="PANTHER" id="PTHR12069">
    <property type="entry name" value="DNA-DIRECTED RNA POLYMERASES III 80 KDA POLYPEPTIDE RNA POLYMERASE III SUBUNIT 5"/>
    <property type="match status" value="1"/>
</dbReference>
<dbReference type="AlphaFoldDB" id="A0AAD5DTI5"/>
<dbReference type="Proteomes" id="UP001205105">
    <property type="component" value="Unassembled WGS sequence"/>
</dbReference>
<comment type="caution">
    <text evidence="2">The sequence shown here is derived from an EMBL/GenBank/DDBJ whole genome shotgun (WGS) entry which is preliminary data.</text>
</comment>
<evidence type="ECO:0000313" key="3">
    <source>
        <dbReference type="Proteomes" id="UP001205105"/>
    </source>
</evidence>
<protein>
    <recommendedName>
        <fullName evidence="4">DNA-directed RNA polymerase III subunit RPC5</fullName>
    </recommendedName>
</protein>
<feature type="region of interest" description="Disordered" evidence="1">
    <location>
        <begin position="148"/>
        <end position="168"/>
    </location>
</feature>